<proteinExistence type="inferred from homology"/>
<dbReference type="Proteomes" id="UP000694523">
    <property type="component" value="Unplaced"/>
</dbReference>
<name>A0A8C6SQF2_9GOBI</name>
<evidence type="ECO:0000259" key="2">
    <source>
        <dbReference type="Pfam" id="PF01301"/>
    </source>
</evidence>
<evidence type="ECO:0000256" key="1">
    <source>
        <dbReference type="ARBA" id="ARBA00009809"/>
    </source>
</evidence>
<organism evidence="3 4">
    <name type="scientific">Neogobius melanostomus</name>
    <name type="common">round goby</name>
    <dbReference type="NCBI Taxonomy" id="47308"/>
    <lineage>
        <taxon>Eukaryota</taxon>
        <taxon>Metazoa</taxon>
        <taxon>Chordata</taxon>
        <taxon>Craniata</taxon>
        <taxon>Vertebrata</taxon>
        <taxon>Euteleostomi</taxon>
        <taxon>Actinopterygii</taxon>
        <taxon>Neopterygii</taxon>
        <taxon>Teleostei</taxon>
        <taxon>Neoteleostei</taxon>
        <taxon>Acanthomorphata</taxon>
        <taxon>Gobiaria</taxon>
        <taxon>Gobiiformes</taxon>
        <taxon>Gobioidei</taxon>
        <taxon>Gobiidae</taxon>
        <taxon>Benthophilinae</taxon>
        <taxon>Neogobiini</taxon>
        <taxon>Neogobius</taxon>
    </lineage>
</organism>
<dbReference type="GO" id="GO:0005975">
    <property type="term" value="P:carbohydrate metabolic process"/>
    <property type="evidence" value="ECO:0007669"/>
    <property type="project" value="InterPro"/>
</dbReference>
<reference evidence="3" key="1">
    <citation type="submission" date="2025-08" db="UniProtKB">
        <authorList>
            <consortium name="Ensembl"/>
        </authorList>
    </citation>
    <scope>IDENTIFICATION</scope>
</reference>
<dbReference type="InterPro" id="IPR031330">
    <property type="entry name" value="Gly_Hdrlase_35_cat"/>
</dbReference>
<comment type="similarity">
    <text evidence="1">Belongs to the glycosyl hydrolase 35 family.</text>
</comment>
<evidence type="ECO:0000313" key="4">
    <source>
        <dbReference type="Proteomes" id="UP000694523"/>
    </source>
</evidence>
<dbReference type="Pfam" id="PF01301">
    <property type="entry name" value="Glyco_hydro_35"/>
    <property type="match status" value="1"/>
</dbReference>
<dbReference type="InterPro" id="IPR001944">
    <property type="entry name" value="Glycoside_Hdrlase_35"/>
</dbReference>
<dbReference type="AlphaFoldDB" id="A0A8C6SQF2"/>
<sequence>MEGLKDTSSQFTLDGKPFRILGGSIHYFRVPREYWEDRLMKMKLRTTCPGFVGAVNHYFDKLMPVIKPLLVSNISL</sequence>
<dbReference type="InterPro" id="IPR017853">
    <property type="entry name" value="GH"/>
</dbReference>
<protein>
    <recommendedName>
        <fullName evidence="2">Glycoside hydrolase 35 catalytic domain-containing protein</fullName>
    </recommendedName>
</protein>
<dbReference type="Gene3D" id="3.20.20.80">
    <property type="entry name" value="Glycosidases"/>
    <property type="match status" value="1"/>
</dbReference>
<dbReference type="PANTHER" id="PTHR23421">
    <property type="entry name" value="BETA-GALACTOSIDASE RELATED"/>
    <property type="match status" value="1"/>
</dbReference>
<dbReference type="SUPFAM" id="SSF51445">
    <property type="entry name" value="(Trans)glycosidases"/>
    <property type="match status" value="1"/>
</dbReference>
<feature type="domain" description="Glycoside hydrolase 35 catalytic" evidence="2">
    <location>
        <begin position="10"/>
        <end position="43"/>
    </location>
</feature>
<dbReference type="Ensembl" id="ENSNMLT00000011566.1">
    <property type="protein sequence ID" value="ENSNMLP00000010224.1"/>
    <property type="gene ID" value="ENSNMLG00000007064.1"/>
</dbReference>
<dbReference type="GO" id="GO:0004553">
    <property type="term" value="F:hydrolase activity, hydrolyzing O-glycosyl compounds"/>
    <property type="evidence" value="ECO:0007669"/>
    <property type="project" value="InterPro"/>
</dbReference>
<reference evidence="3" key="2">
    <citation type="submission" date="2025-09" db="UniProtKB">
        <authorList>
            <consortium name="Ensembl"/>
        </authorList>
    </citation>
    <scope>IDENTIFICATION</scope>
</reference>
<keyword evidence="4" id="KW-1185">Reference proteome</keyword>
<evidence type="ECO:0000313" key="3">
    <source>
        <dbReference type="Ensembl" id="ENSNMLP00000010224.1"/>
    </source>
</evidence>
<accession>A0A8C6SQF2</accession>